<feature type="region of interest" description="Disordered" evidence="3">
    <location>
        <begin position="1"/>
        <end position="21"/>
    </location>
</feature>
<evidence type="ECO:0000259" key="4">
    <source>
        <dbReference type="PROSITE" id="PS50048"/>
    </source>
</evidence>
<name>A0A162M6X6_METRR</name>
<dbReference type="PANTHER" id="PTHR47256:SF1">
    <property type="entry name" value="ZN(II)2CYS6 TRANSCRIPTION FACTOR (EUROFUNG)"/>
    <property type="match status" value="1"/>
</dbReference>
<dbReference type="PANTHER" id="PTHR47256">
    <property type="entry name" value="ZN(II)2CYS6 TRANSCRIPTION FACTOR (EUROFUNG)-RELATED"/>
    <property type="match status" value="1"/>
</dbReference>
<dbReference type="InterPro" id="IPR001138">
    <property type="entry name" value="Zn2Cys6_DnaBD"/>
</dbReference>
<evidence type="ECO:0000256" key="1">
    <source>
        <dbReference type="ARBA" id="ARBA00022723"/>
    </source>
</evidence>
<evidence type="ECO:0000313" key="6">
    <source>
        <dbReference type="Proteomes" id="UP000243498"/>
    </source>
</evidence>
<organism evidence="5 6">
    <name type="scientific">Metarhizium rileyi (strain RCEF 4871)</name>
    <name type="common">Nomuraea rileyi</name>
    <dbReference type="NCBI Taxonomy" id="1649241"/>
    <lineage>
        <taxon>Eukaryota</taxon>
        <taxon>Fungi</taxon>
        <taxon>Dikarya</taxon>
        <taxon>Ascomycota</taxon>
        <taxon>Pezizomycotina</taxon>
        <taxon>Sordariomycetes</taxon>
        <taxon>Hypocreomycetidae</taxon>
        <taxon>Hypocreales</taxon>
        <taxon>Clavicipitaceae</taxon>
        <taxon>Metarhizium</taxon>
    </lineage>
</organism>
<keyword evidence="6" id="KW-1185">Reference proteome</keyword>
<dbReference type="InterPro" id="IPR007219">
    <property type="entry name" value="XnlR_reg_dom"/>
</dbReference>
<dbReference type="STRING" id="1081105.A0A162M6X6"/>
<gene>
    <name evidence="5" type="ORF">NOR_00413</name>
</gene>
<dbReference type="GO" id="GO:0000981">
    <property type="term" value="F:DNA-binding transcription factor activity, RNA polymerase II-specific"/>
    <property type="evidence" value="ECO:0007669"/>
    <property type="project" value="InterPro"/>
</dbReference>
<keyword evidence="1" id="KW-0479">Metal-binding</keyword>
<dbReference type="SUPFAM" id="SSF57701">
    <property type="entry name" value="Zn2/Cys6 DNA-binding domain"/>
    <property type="match status" value="1"/>
</dbReference>
<dbReference type="GO" id="GO:0003677">
    <property type="term" value="F:DNA binding"/>
    <property type="evidence" value="ECO:0007669"/>
    <property type="project" value="UniProtKB-KW"/>
</dbReference>
<dbReference type="InterPro" id="IPR036864">
    <property type="entry name" value="Zn2-C6_fun-type_DNA-bd_sf"/>
</dbReference>
<dbReference type="Pfam" id="PF04082">
    <property type="entry name" value="Fungal_trans"/>
    <property type="match status" value="1"/>
</dbReference>
<keyword evidence="5" id="KW-0238">DNA-binding</keyword>
<dbReference type="CDD" id="cd12148">
    <property type="entry name" value="fungal_TF_MHR"/>
    <property type="match status" value="1"/>
</dbReference>
<protein>
    <submittedName>
        <fullName evidence="5">Zn(2)-C6 fungal-type DNA-binding domain protein</fullName>
    </submittedName>
</protein>
<evidence type="ECO:0000313" key="5">
    <source>
        <dbReference type="EMBL" id="OAA51820.1"/>
    </source>
</evidence>
<dbReference type="OMA" id="TTICMEL"/>
<dbReference type="SMART" id="SM00066">
    <property type="entry name" value="GAL4"/>
    <property type="match status" value="1"/>
</dbReference>
<comment type="caution">
    <text evidence="5">The sequence shown here is derived from an EMBL/GenBank/DDBJ whole genome shotgun (WGS) entry which is preliminary data.</text>
</comment>
<dbReference type="AlphaFoldDB" id="A0A162M6X6"/>
<dbReference type="PROSITE" id="PS00463">
    <property type="entry name" value="ZN2_CY6_FUNGAL_1"/>
    <property type="match status" value="1"/>
</dbReference>
<proteinExistence type="predicted"/>
<dbReference type="GO" id="GO:0008270">
    <property type="term" value="F:zinc ion binding"/>
    <property type="evidence" value="ECO:0007669"/>
    <property type="project" value="InterPro"/>
</dbReference>
<keyword evidence="2" id="KW-0539">Nucleus</keyword>
<sequence>MLPPSSQRQAPRHRLLLPGPGLTEPASIVKTRLVLPKKITTPIACETCRKRKSKCNASRPRCAYCQAKGLDCVYRDPPAAALDKALKERDSSLAALELFRAVQTRGEAEAAEIYRRIRLGDDPEAVLRQVTCGDLLLQLHVEPETRLRYEFPYVTKMPDYLQAFDNAYLRSQVYEWTSKYNASESASRRALQGQAQYSRPYQAATLVEPKIDQVRPSQWTMVSSDDASMRAVLRAYFQFDYPFFSFFHKDSFLDDMASGGEVHCSRLLVNAVLAAGSHCLQSIAKRPDTWDPLSMAYRFAAEAERLWKLETSEQDLLPKLQASMIMNVQCNISGIDKTGFVYLLQGAAMAHRLQLFELQDGAMLRPAFAYTAWCFFWLQSTLAYIYKLPPLLQSPPKSPLPDPIEAPAWYGELFVRYPQSESLVPLQHGQLQRARLEQSCFINNVASAVAGGQPNAHDLVSRAMVGLETWYKALPPCLSPQNIVFPSQLKIHLHYYNILMELHKLLQNTAAQHSSRQPGSPTIAEACFESILRLYYLRHSFEISDAMLTQFLTVFALNASQALAGSREPIQDEKTMSADGSTLAEKTTVRSALVLAIKGLRDQGQCYFFPQKTSYLLLSQLAPDDANLVQKFAHVSDEARESRVIQAREIPGHFPPDIMHVLGGGEDVYSSELIRQYARVVLDFKSDAAGAAPSRKDGDASGGDGSSGLAVQVEEGQVPNTALPYSELVEMARNVRI</sequence>
<dbReference type="Pfam" id="PF00172">
    <property type="entry name" value="Zn_clus"/>
    <property type="match status" value="1"/>
</dbReference>
<dbReference type="Proteomes" id="UP000243498">
    <property type="component" value="Unassembled WGS sequence"/>
</dbReference>
<dbReference type="OrthoDB" id="426882at2759"/>
<dbReference type="GO" id="GO:0006351">
    <property type="term" value="P:DNA-templated transcription"/>
    <property type="evidence" value="ECO:0007669"/>
    <property type="project" value="InterPro"/>
</dbReference>
<dbReference type="InterPro" id="IPR053187">
    <property type="entry name" value="Notoamide_regulator"/>
</dbReference>
<evidence type="ECO:0000256" key="2">
    <source>
        <dbReference type="ARBA" id="ARBA00023242"/>
    </source>
</evidence>
<feature type="domain" description="Zn(2)-C6 fungal-type" evidence="4">
    <location>
        <begin position="44"/>
        <end position="74"/>
    </location>
</feature>
<dbReference type="CDD" id="cd00067">
    <property type="entry name" value="GAL4"/>
    <property type="match status" value="1"/>
</dbReference>
<accession>A0A162M6X6</accession>
<evidence type="ECO:0000256" key="3">
    <source>
        <dbReference type="SAM" id="MobiDB-lite"/>
    </source>
</evidence>
<dbReference type="EMBL" id="AZHC01000001">
    <property type="protein sequence ID" value="OAA51820.1"/>
    <property type="molecule type" value="Genomic_DNA"/>
</dbReference>
<feature type="region of interest" description="Disordered" evidence="3">
    <location>
        <begin position="689"/>
        <end position="709"/>
    </location>
</feature>
<dbReference type="Gene3D" id="4.10.240.10">
    <property type="entry name" value="Zn(2)-C6 fungal-type DNA-binding domain"/>
    <property type="match status" value="1"/>
</dbReference>
<dbReference type="PROSITE" id="PS50048">
    <property type="entry name" value="ZN2_CY6_FUNGAL_2"/>
    <property type="match status" value="1"/>
</dbReference>
<reference evidence="5 6" key="1">
    <citation type="journal article" date="2016" name="Genome Biol. Evol.">
        <title>Divergent and convergent evolution of fungal pathogenicity.</title>
        <authorList>
            <person name="Shang Y."/>
            <person name="Xiao G."/>
            <person name="Zheng P."/>
            <person name="Cen K."/>
            <person name="Zhan S."/>
            <person name="Wang C."/>
        </authorList>
    </citation>
    <scope>NUCLEOTIDE SEQUENCE [LARGE SCALE GENOMIC DNA]</scope>
    <source>
        <strain evidence="5 6">RCEF 4871</strain>
    </source>
</reference>